<dbReference type="GO" id="GO:0005783">
    <property type="term" value="C:endoplasmic reticulum"/>
    <property type="evidence" value="ECO:0000318"/>
    <property type="project" value="GO_Central"/>
</dbReference>
<keyword evidence="3 16" id="KW-0812">Transmembrane</keyword>
<keyword evidence="7" id="KW-0408">Iron</keyword>
<dbReference type="AlphaFoldDB" id="A0A9J7MGK5"/>
<evidence type="ECO:0000256" key="5">
    <source>
        <dbReference type="ARBA" id="ARBA00022989"/>
    </source>
</evidence>
<feature type="transmembrane region" description="Helical" evidence="16">
    <location>
        <begin position="48"/>
        <end position="65"/>
    </location>
</feature>
<dbReference type="PANTHER" id="PTHR21624:SF1">
    <property type="entry name" value="ALKYLGLYCEROL MONOOXYGENASE"/>
    <property type="match status" value="1"/>
</dbReference>
<evidence type="ECO:0000256" key="16">
    <source>
        <dbReference type="SAM" id="Phobius"/>
    </source>
</evidence>
<dbReference type="GO" id="GO:0005506">
    <property type="term" value="F:iron ion binding"/>
    <property type="evidence" value="ECO:0007669"/>
    <property type="project" value="InterPro"/>
</dbReference>
<organism evidence="19 20">
    <name type="scientific">Branchiostoma floridae</name>
    <name type="common">Florida lancelet</name>
    <name type="synonym">Amphioxus</name>
    <dbReference type="NCBI Taxonomy" id="7739"/>
    <lineage>
        <taxon>Eukaryota</taxon>
        <taxon>Metazoa</taxon>
        <taxon>Chordata</taxon>
        <taxon>Cephalochordata</taxon>
        <taxon>Leptocardii</taxon>
        <taxon>Amphioxiformes</taxon>
        <taxon>Branchiostomatidae</taxon>
        <taxon>Branchiostoma</taxon>
    </lineage>
</organism>
<dbReference type="Pfam" id="PF04116">
    <property type="entry name" value="FA_hydroxylase"/>
    <property type="match status" value="1"/>
</dbReference>
<evidence type="ECO:0000256" key="13">
    <source>
        <dbReference type="ARBA" id="ARBA00040992"/>
    </source>
</evidence>
<evidence type="ECO:0000256" key="7">
    <source>
        <dbReference type="ARBA" id="ARBA00023004"/>
    </source>
</evidence>
<keyword evidence="9 16" id="KW-0472">Membrane</keyword>
<evidence type="ECO:0000256" key="9">
    <source>
        <dbReference type="ARBA" id="ARBA00023136"/>
    </source>
</evidence>
<feature type="transmembrane region" description="Helical" evidence="16">
    <location>
        <begin position="175"/>
        <end position="196"/>
    </location>
</feature>
<keyword evidence="5 16" id="KW-1133">Transmembrane helix</keyword>
<gene>
    <name evidence="20" type="primary">LOC118409835</name>
</gene>
<feature type="transmembrane region" description="Helical" evidence="16">
    <location>
        <begin position="360"/>
        <end position="380"/>
    </location>
</feature>
<comment type="cofactor">
    <cofactor evidence="1">
        <name>Fe cation</name>
        <dbReference type="ChEBI" id="CHEBI:24875"/>
    </cofactor>
</comment>
<dbReference type="GO" id="GO:0005789">
    <property type="term" value="C:endoplasmic reticulum membrane"/>
    <property type="evidence" value="ECO:0007669"/>
    <property type="project" value="UniProtKB-SubCell"/>
</dbReference>
<feature type="domain" description="Fatty acid hydroxylase" evidence="17">
    <location>
        <begin position="123"/>
        <end position="251"/>
    </location>
</feature>
<evidence type="ECO:0000256" key="10">
    <source>
        <dbReference type="ARBA" id="ARBA00037122"/>
    </source>
</evidence>
<evidence type="ECO:0000256" key="1">
    <source>
        <dbReference type="ARBA" id="ARBA00001962"/>
    </source>
</evidence>
<name>A0A9J7MGK5_BRAFL</name>
<dbReference type="InterPro" id="IPR056853">
    <property type="entry name" value="AGMP_C"/>
</dbReference>
<evidence type="ECO:0000256" key="8">
    <source>
        <dbReference type="ARBA" id="ARBA00023098"/>
    </source>
</evidence>
<dbReference type="PANTHER" id="PTHR21624">
    <property type="entry name" value="STEROL DESATURASE-RELATED PROTEIN"/>
    <property type="match status" value="1"/>
</dbReference>
<evidence type="ECO:0000313" key="20">
    <source>
        <dbReference type="RefSeq" id="XP_035667081.1"/>
    </source>
</evidence>
<evidence type="ECO:0000256" key="15">
    <source>
        <dbReference type="ARBA" id="ARBA00047556"/>
    </source>
</evidence>
<proteinExistence type="inferred from homology"/>
<dbReference type="KEGG" id="bfo:118409835"/>
<feature type="transmembrane region" description="Helical" evidence="16">
    <location>
        <begin position="336"/>
        <end position="354"/>
    </location>
</feature>
<dbReference type="GO" id="GO:0008610">
    <property type="term" value="P:lipid biosynthetic process"/>
    <property type="evidence" value="ECO:0007669"/>
    <property type="project" value="InterPro"/>
</dbReference>
<comment type="subcellular location">
    <subcellularLocation>
        <location evidence="2">Endoplasmic reticulum membrane</location>
        <topology evidence="2">Multi-pass membrane protein</topology>
    </subcellularLocation>
</comment>
<keyword evidence="19" id="KW-1185">Reference proteome</keyword>
<dbReference type="GO" id="GO:0006643">
    <property type="term" value="P:membrane lipid metabolic process"/>
    <property type="evidence" value="ECO:0000318"/>
    <property type="project" value="GO_Central"/>
</dbReference>
<comment type="similarity">
    <text evidence="11">Belongs to the sterol desaturase family. TMEM195 subfamily.</text>
</comment>
<feature type="transmembrane region" description="Helical" evidence="16">
    <location>
        <begin position="392"/>
        <end position="412"/>
    </location>
</feature>
<dbReference type="Pfam" id="PF24858">
    <property type="entry name" value="AGMP_C"/>
    <property type="match status" value="1"/>
</dbReference>
<feature type="transmembrane region" description="Helical" evidence="16">
    <location>
        <begin position="77"/>
        <end position="104"/>
    </location>
</feature>
<keyword evidence="6" id="KW-0560">Oxidoreductase</keyword>
<sequence>MDGHQDVQMRPSTAPTFVTGFRQIFYLVTPSETTFEALEEVPNYVKQAMPFVVILFLVETLVAWIQNRTTPRFSNVVASGGVALVTQTVRLLTVGVEMMAYVWLYRHMRLVDMLWDSSLTWWAAFFGVEFGYYWSHRLHHEVNILWAAHQVHHSSDDYNILSSLRTSAFQRCTSFLLYLPLALAVPPAAFLVHYQLNLLYQAWLHTEVVGSLGPLEYILNTPTHHRVHHGRNQMGKNFGGTLIIWDRIFGTFHQQSGPLMYGLRTAVNTWDPVWIQFHHFVCIWNTFWKTPGLWNKLRVLFAKPGQAAGKPQLGSIQGLHKIQQAPKYDSKVSTGWVFYVLMHFLLALLTSRTIPKDMSILATVGKLATMMWTLSCMAAILDCRPTAPLMELSRCVSVLGTGFLLCLSGGLLTSQPLLTAVTLACHAGSAVLWSVDLMGTGFLRVKNLRAR</sequence>
<keyword evidence="4" id="KW-0256">Endoplasmic reticulum</keyword>
<comment type="catalytic activity">
    <reaction evidence="15">
        <text>1-O-(1,2-saturated-alkyl)-sn-glycerol + (6R)-L-erythro-5,6,7,8-tetrahydrobiopterin + O2 = a 1-(1-hydroxyalkyl)-sn-glycerol + (6R)-L-erythro-6,7-dihydrobiopterin + H2O</text>
        <dbReference type="Rhea" id="RHEA:36255"/>
        <dbReference type="ChEBI" id="CHEBI:15377"/>
        <dbReference type="ChEBI" id="CHEBI:15379"/>
        <dbReference type="ChEBI" id="CHEBI:43120"/>
        <dbReference type="ChEBI" id="CHEBI:59560"/>
        <dbReference type="ChEBI" id="CHEBI:73418"/>
        <dbReference type="ChEBI" id="CHEBI:83957"/>
        <dbReference type="EC" id="1.14.16.5"/>
    </reaction>
</comment>
<evidence type="ECO:0000256" key="14">
    <source>
        <dbReference type="ARBA" id="ARBA00041444"/>
    </source>
</evidence>
<accession>A0A9J7MGK5</accession>
<evidence type="ECO:0000259" key="17">
    <source>
        <dbReference type="Pfam" id="PF04116"/>
    </source>
</evidence>
<reference evidence="19" key="1">
    <citation type="journal article" date="2020" name="Nat. Ecol. Evol.">
        <title>Deeply conserved synteny resolves early events in vertebrate evolution.</title>
        <authorList>
            <person name="Simakov O."/>
            <person name="Marletaz F."/>
            <person name="Yue J.X."/>
            <person name="O'Connell B."/>
            <person name="Jenkins J."/>
            <person name="Brandt A."/>
            <person name="Calef R."/>
            <person name="Tung C.H."/>
            <person name="Huang T.K."/>
            <person name="Schmutz J."/>
            <person name="Satoh N."/>
            <person name="Yu J.K."/>
            <person name="Putnam N.H."/>
            <person name="Green R.E."/>
            <person name="Rokhsar D.S."/>
        </authorList>
    </citation>
    <scope>NUCLEOTIDE SEQUENCE [LARGE SCALE GENOMIC DNA]</scope>
    <source>
        <strain evidence="19">S238N-H82</strain>
    </source>
</reference>
<evidence type="ECO:0000256" key="3">
    <source>
        <dbReference type="ARBA" id="ARBA00022692"/>
    </source>
</evidence>
<evidence type="ECO:0000256" key="12">
    <source>
        <dbReference type="ARBA" id="ARBA00039026"/>
    </source>
</evidence>
<evidence type="ECO:0000256" key="2">
    <source>
        <dbReference type="ARBA" id="ARBA00004477"/>
    </source>
</evidence>
<protein>
    <recommendedName>
        <fullName evidence="13">Alkylglycerol monooxygenase</fullName>
        <ecNumber evidence="12">1.14.16.5</ecNumber>
    </recommendedName>
    <alternativeName>
        <fullName evidence="14">Transmembrane protein 195</fullName>
    </alternativeName>
</protein>
<dbReference type="EC" id="1.14.16.5" evidence="12"/>
<evidence type="ECO:0000259" key="18">
    <source>
        <dbReference type="Pfam" id="PF24858"/>
    </source>
</evidence>
<evidence type="ECO:0000256" key="6">
    <source>
        <dbReference type="ARBA" id="ARBA00023002"/>
    </source>
</evidence>
<dbReference type="InterPro" id="IPR006694">
    <property type="entry name" value="Fatty_acid_hydroxylase"/>
</dbReference>
<reference evidence="20" key="2">
    <citation type="submission" date="2025-08" db="UniProtKB">
        <authorList>
            <consortium name="RefSeq"/>
        </authorList>
    </citation>
    <scope>IDENTIFICATION</scope>
    <source>
        <strain evidence="20">S238N-H82</strain>
        <tissue evidence="20">Testes</tissue>
    </source>
</reference>
<feature type="domain" description="Alkylglycerol monooxygenase C-terminal" evidence="18">
    <location>
        <begin position="338"/>
        <end position="400"/>
    </location>
</feature>
<evidence type="ECO:0000256" key="11">
    <source>
        <dbReference type="ARBA" id="ARBA00038190"/>
    </source>
</evidence>
<dbReference type="RefSeq" id="XP_035667081.1">
    <property type="nucleotide sequence ID" value="XM_035811188.1"/>
</dbReference>
<dbReference type="InterPro" id="IPR051689">
    <property type="entry name" value="Sterol_desaturase/TMEM195"/>
</dbReference>
<dbReference type="OrthoDB" id="6354873at2759"/>
<keyword evidence="8" id="KW-0443">Lipid metabolism</keyword>
<evidence type="ECO:0000313" key="19">
    <source>
        <dbReference type="Proteomes" id="UP000001554"/>
    </source>
</evidence>
<dbReference type="GeneID" id="118409835"/>
<dbReference type="Proteomes" id="UP000001554">
    <property type="component" value="Chromosome 2"/>
</dbReference>
<evidence type="ECO:0000256" key="4">
    <source>
        <dbReference type="ARBA" id="ARBA00022824"/>
    </source>
</evidence>
<comment type="function">
    <text evidence="10">Glyceryl-ether monooxygenase that cleaves the O-alkyl bond of ether lipids. Ether lipids are essential components of brain membranes.</text>
</comment>
<dbReference type="OMA" id="YIITDHP"/>
<dbReference type="GO" id="GO:0050479">
    <property type="term" value="F:glyceryl-ether monooxygenase activity"/>
    <property type="evidence" value="ECO:0000318"/>
    <property type="project" value="GO_Central"/>
</dbReference>